<evidence type="ECO:0000313" key="1">
    <source>
        <dbReference type="EMBL" id="KAA0258959.1"/>
    </source>
</evidence>
<dbReference type="EMBL" id="VFJB01000003">
    <property type="protein sequence ID" value="KAA0258959.1"/>
    <property type="molecule type" value="Genomic_DNA"/>
</dbReference>
<organism evidence="1 2">
    <name type="scientific">Deferribacter autotrophicus</name>
    <dbReference type="NCBI Taxonomy" id="500465"/>
    <lineage>
        <taxon>Bacteria</taxon>
        <taxon>Pseudomonadati</taxon>
        <taxon>Deferribacterota</taxon>
        <taxon>Deferribacteres</taxon>
        <taxon>Deferribacterales</taxon>
        <taxon>Deferribacteraceae</taxon>
        <taxon>Deferribacter</taxon>
    </lineage>
</organism>
<dbReference type="Proteomes" id="UP000322876">
    <property type="component" value="Unassembled WGS sequence"/>
</dbReference>
<name>A0A5A8F6S0_9BACT</name>
<gene>
    <name evidence="1" type="ORF">FHQ18_03145</name>
</gene>
<accession>A0A5A8F6S0</accession>
<dbReference type="OrthoDB" id="9802872at2"/>
<keyword evidence="2" id="KW-1185">Reference proteome</keyword>
<evidence type="ECO:0000313" key="2">
    <source>
        <dbReference type="Proteomes" id="UP000322876"/>
    </source>
</evidence>
<dbReference type="AlphaFoldDB" id="A0A5A8F6S0"/>
<dbReference type="RefSeq" id="WP_149265719.1">
    <property type="nucleotide sequence ID" value="NZ_VFJB01000003.1"/>
</dbReference>
<proteinExistence type="predicted"/>
<reference evidence="1 2" key="1">
    <citation type="submission" date="2019-06" db="EMBL/GenBank/DDBJ databases">
        <title>Genomic insights into carbon and energy metabolism of Deferribacter autotrophicus revealed new metabolic traits in the phylum Deferribacteres.</title>
        <authorList>
            <person name="Slobodkin A.I."/>
            <person name="Slobodkina G.B."/>
            <person name="Allioux M."/>
            <person name="Alain K."/>
            <person name="Jebbar M."/>
            <person name="Shadrin V."/>
            <person name="Kublanov I.V."/>
            <person name="Toshchakov S.V."/>
            <person name="Bonch-Osmolovskaya E.A."/>
        </authorList>
    </citation>
    <scope>NUCLEOTIDE SEQUENCE [LARGE SCALE GENOMIC DNA]</scope>
    <source>
        <strain evidence="1 2">SL50</strain>
    </source>
</reference>
<sequence length="458" mass="54075">MNKRNIIVAVNSQLIKKIVFDHYHNENLIVLNSPNDIFNLGTINNAFLILENSFLNEIGTHYLFLLSENNKLSRNNVLLITSNIRTKTILSFTLSNIYIATPEEFISFLQRLDEGTLYFPTKEELITSAISREEIEKKLIKKFLSIYSEKILDNILDINNYFIELTDLIYTALDIKKLVLHFIIDEQHYIFTTINENEISQLINVPPDTKIFLTDETYKLEKNEQFYSELLNLTGKNIGEIFFIFDRYQDTHILYDSMPIILNILKKFYLNFKNLIYKEQLSKKNVDLNKLITVTNKIFTNKSPKNLSIISEKAHTYSINIDNKIYQISTLTTLYNHMLISLYLYHLINQNKNFDEICLELNNFIHQNLLHFYPTPVSLTLIYNNKLYYCATNDMILIDKLNKKIINCENPYFGIYKDIDFQKIVLYFADNLDYIQVPDYLLIPIQERNVFLERLLNA</sequence>
<protein>
    <submittedName>
        <fullName evidence="1">Uncharacterized protein</fullName>
    </submittedName>
</protein>
<comment type="caution">
    <text evidence="1">The sequence shown here is derived from an EMBL/GenBank/DDBJ whole genome shotgun (WGS) entry which is preliminary data.</text>
</comment>